<dbReference type="EMBL" id="LAZR01002552">
    <property type="protein sequence ID" value="KKN28541.1"/>
    <property type="molecule type" value="Genomic_DNA"/>
</dbReference>
<sequence length="105" mass="12161">MENSDFPCSRLFRGLEAEREGIDLDPCLTQKERDFELWLVATGGPLNEREYEDLMDRKAYLQNQERARTQERYFQDQRNVKDALIEIVSKGGTQRADGTMGGTEL</sequence>
<name>A0A0F9RU60_9ZZZZ</name>
<comment type="caution">
    <text evidence="1">The sequence shown here is derived from an EMBL/GenBank/DDBJ whole genome shotgun (WGS) entry which is preliminary data.</text>
</comment>
<reference evidence="1" key="1">
    <citation type="journal article" date="2015" name="Nature">
        <title>Complex archaea that bridge the gap between prokaryotes and eukaryotes.</title>
        <authorList>
            <person name="Spang A."/>
            <person name="Saw J.H."/>
            <person name="Jorgensen S.L."/>
            <person name="Zaremba-Niedzwiedzka K."/>
            <person name="Martijn J."/>
            <person name="Lind A.E."/>
            <person name="van Eijk R."/>
            <person name="Schleper C."/>
            <person name="Guy L."/>
            <person name="Ettema T.J."/>
        </authorList>
    </citation>
    <scope>NUCLEOTIDE SEQUENCE</scope>
</reference>
<accession>A0A0F9RU60</accession>
<gene>
    <name evidence="1" type="ORF">LCGC14_0853080</name>
</gene>
<proteinExistence type="predicted"/>
<dbReference type="AlphaFoldDB" id="A0A0F9RU60"/>
<organism evidence="1">
    <name type="scientific">marine sediment metagenome</name>
    <dbReference type="NCBI Taxonomy" id="412755"/>
    <lineage>
        <taxon>unclassified sequences</taxon>
        <taxon>metagenomes</taxon>
        <taxon>ecological metagenomes</taxon>
    </lineage>
</organism>
<protein>
    <submittedName>
        <fullName evidence="1">Uncharacterized protein</fullName>
    </submittedName>
</protein>
<evidence type="ECO:0000313" key="1">
    <source>
        <dbReference type="EMBL" id="KKN28541.1"/>
    </source>
</evidence>